<dbReference type="PANTHER" id="PTHR47331">
    <property type="entry name" value="PHD-TYPE DOMAIN-CONTAINING PROTEIN"/>
    <property type="match status" value="1"/>
</dbReference>
<protein>
    <submittedName>
        <fullName evidence="1">Uncharacterized protein</fullName>
    </submittedName>
</protein>
<comment type="caution">
    <text evidence="1">The sequence shown here is derived from an EMBL/GenBank/DDBJ whole genome shotgun (WGS) entry which is preliminary data.</text>
</comment>
<keyword evidence="2" id="KW-1185">Reference proteome</keyword>
<dbReference type="Proteomes" id="UP000478052">
    <property type="component" value="Unassembled WGS sequence"/>
</dbReference>
<evidence type="ECO:0000313" key="2">
    <source>
        <dbReference type="Proteomes" id="UP000478052"/>
    </source>
</evidence>
<dbReference type="SUPFAM" id="SSF56672">
    <property type="entry name" value="DNA/RNA polymerases"/>
    <property type="match status" value="1"/>
</dbReference>
<dbReference type="GO" id="GO:0071897">
    <property type="term" value="P:DNA biosynthetic process"/>
    <property type="evidence" value="ECO:0007669"/>
    <property type="project" value="UniProtKB-ARBA"/>
</dbReference>
<dbReference type="EMBL" id="VUJU01004200">
    <property type="protein sequence ID" value="KAF0755247.1"/>
    <property type="molecule type" value="Genomic_DNA"/>
</dbReference>
<dbReference type="AlphaFoldDB" id="A0A6G0YFV8"/>
<gene>
    <name evidence="1" type="ORF">FWK35_00015295</name>
</gene>
<dbReference type="OrthoDB" id="6619828at2759"/>
<organism evidence="1 2">
    <name type="scientific">Aphis craccivora</name>
    <name type="common">Cowpea aphid</name>
    <dbReference type="NCBI Taxonomy" id="307492"/>
    <lineage>
        <taxon>Eukaryota</taxon>
        <taxon>Metazoa</taxon>
        <taxon>Ecdysozoa</taxon>
        <taxon>Arthropoda</taxon>
        <taxon>Hexapoda</taxon>
        <taxon>Insecta</taxon>
        <taxon>Pterygota</taxon>
        <taxon>Neoptera</taxon>
        <taxon>Paraneoptera</taxon>
        <taxon>Hemiptera</taxon>
        <taxon>Sternorrhyncha</taxon>
        <taxon>Aphidomorpha</taxon>
        <taxon>Aphidoidea</taxon>
        <taxon>Aphididae</taxon>
        <taxon>Aphidini</taxon>
        <taxon>Aphis</taxon>
        <taxon>Aphis</taxon>
    </lineage>
</organism>
<dbReference type="InterPro" id="IPR043502">
    <property type="entry name" value="DNA/RNA_pol_sf"/>
</dbReference>
<evidence type="ECO:0000313" key="1">
    <source>
        <dbReference type="EMBL" id="KAF0755247.1"/>
    </source>
</evidence>
<sequence>MKHYLKHIKQFQASFITEQTACVLMLKRQNSTVAITTFANSTSSPVRGQTSITVMPCGQQVPSFCVGAYIVPQITGPTPQTPIVPGQWNHIKNLSLADPLYHRPQPVDLLLRADILPLLILNGKAAGQPGEPSTFETVFGWILMGPVDSRTQSTVAAMFLSVSDPLDLVIRRFWGLEELPIVRHLSPDEHAAEEIYTKTTTRLSTGRFMVSLPFRKASPLLGDSKSVALRHFQVLENRLSHDLNLQRQYSDFMQDYLDTGHMELVPLEEIDNVYHYYIPHHCVLRPDSSTTKLRVVFNASPRTSAGCSLNESMYTGPKLQPDIQVVLLRARLWRYVFMTDIKQMYRQIDVRPPDRDYLRIFWRFSKNIPVQVCRLCIVTYGTSAAPYQALRTLRKLAIINGKLFPIAASILLNDTFVDDILTGANTVKEALEYQSQLIKLCSLAQFELRK</sequence>
<proteinExistence type="predicted"/>
<name>A0A6G0YFV8_APHCR</name>
<reference evidence="1 2" key="1">
    <citation type="submission" date="2019-08" db="EMBL/GenBank/DDBJ databases">
        <title>Whole genome of Aphis craccivora.</title>
        <authorList>
            <person name="Voronova N.V."/>
            <person name="Shulinski R.S."/>
            <person name="Bandarenka Y.V."/>
            <person name="Zhorov D.G."/>
            <person name="Warner D."/>
        </authorList>
    </citation>
    <scope>NUCLEOTIDE SEQUENCE [LARGE SCALE GENOMIC DNA]</scope>
    <source>
        <strain evidence="1">180601</strain>
        <tissue evidence="1">Whole Body</tissue>
    </source>
</reference>
<dbReference type="PANTHER" id="PTHR47331:SF1">
    <property type="entry name" value="GAG-LIKE PROTEIN"/>
    <property type="match status" value="1"/>
</dbReference>
<accession>A0A6G0YFV8</accession>